<dbReference type="OrthoDB" id="122388at2"/>
<dbReference type="RefSeq" id="WP_078497586.1">
    <property type="nucleotide sequence ID" value="NZ_MSZX01000002.1"/>
</dbReference>
<accession>A0A1T2XK91</accession>
<proteinExistence type="predicted"/>
<keyword evidence="3" id="KW-1185">Reference proteome</keyword>
<evidence type="ECO:0000313" key="3">
    <source>
        <dbReference type="Proteomes" id="UP000190188"/>
    </source>
</evidence>
<dbReference type="STRING" id="1324314.BVG16_05710"/>
<dbReference type="AlphaFoldDB" id="A0A1T2XK91"/>
<reference evidence="2 3" key="1">
    <citation type="submission" date="2017-01" db="EMBL/GenBank/DDBJ databases">
        <title>Genome analysis of Paenibacillus selenitrireducens ES3-24.</title>
        <authorList>
            <person name="Xu D."/>
            <person name="Yao R."/>
            <person name="Zheng S."/>
        </authorList>
    </citation>
    <scope>NUCLEOTIDE SEQUENCE [LARGE SCALE GENOMIC DNA]</scope>
    <source>
        <strain evidence="2 3">ES3-24</strain>
    </source>
</reference>
<protein>
    <submittedName>
        <fullName evidence="2">DNA-binding protein</fullName>
    </submittedName>
</protein>
<dbReference type="EMBL" id="MSZX01000002">
    <property type="protein sequence ID" value="OPA80238.1"/>
    <property type="molecule type" value="Genomic_DNA"/>
</dbReference>
<dbReference type="InterPro" id="IPR041657">
    <property type="entry name" value="HTH_17"/>
</dbReference>
<sequence length="59" mass="6895">MTREQLPEVLKVRHIKEFLSIGKDQAYELVHSGVFHCVRVGKRILVPREGFLNWYDGKA</sequence>
<evidence type="ECO:0000259" key="1">
    <source>
        <dbReference type="Pfam" id="PF12728"/>
    </source>
</evidence>
<dbReference type="GO" id="GO:0003677">
    <property type="term" value="F:DNA binding"/>
    <property type="evidence" value="ECO:0007669"/>
    <property type="project" value="UniProtKB-KW"/>
</dbReference>
<dbReference type="Proteomes" id="UP000190188">
    <property type="component" value="Unassembled WGS sequence"/>
</dbReference>
<evidence type="ECO:0000313" key="2">
    <source>
        <dbReference type="EMBL" id="OPA80238.1"/>
    </source>
</evidence>
<feature type="domain" description="Helix-turn-helix" evidence="1">
    <location>
        <begin position="10"/>
        <end position="55"/>
    </location>
</feature>
<comment type="caution">
    <text evidence="2">The sequence shown here is derived from an EMBL/GenBank/DDBJ whole genome shotgun (WGS) entry which is preliminary data.</text>
</comment>
<dbReference type="Pfam" id="PF12728">
    <property type="entry name" value="HTH_17"/>
    <property type="match status" value="1"/>
</dbReference>
<name>A0A1T2XK91_9BACL</name>
<gene>
    <name evidence="2" type="ORF">BVG16_05710</name>
</gene>
<keyword evidence="2" id="KW-0238">DNA-binding</keyword>
<organism evidence="2 3">
    <name type="scientific">Paenibacillus selenitireducens</name>
    <dbReference type="NCBI Taxonomy" id="1324314"/>
    <lineage>
        <taxon>Bacteria</taxon>
        <taxon>Bacillati</taxon>
        <taxon>Bacillota</taxon>
        <taxon>Bacilli</taxon>
        <taxon>Bacillales</taxon>
        <taxon>Paenibacillaceae</taxon>
        <taxon>Paenibacillus</taxon>
    </lineage>
</organism>